<sequence>MLTIKNKELASVINFLSDLELAPKSSRIRSKLVTKFMSKHDEYAEDEQSIFDVYGERDDNGELIKVDETSYKIAPDKLQECLAEHNKLVDEEVKINLDELKDNVKYLVGKLEKLDIKLSGQDASTYDLIMDKLEGEI</sequence>
<dbReference type="AlphaFoldDB" id="A0A224X5E2"/>
<evidence type="ECO:0000313" key="2">
    <source>
        <dbReference type="Proteomes" id="UP000218689"/>
    </source>
</evidence>
<proteinExistence type="predicted"/>
<gene>
    <name evidence="1" type="ORF">RsY01_339</name>
</gene>
<keyword evidence="2" id="KW-1185">Reference proteome</keyword>
<accession>A0A224X5E2</accession>
<dbReference type="Pfam" id="PF07761">
    <property type="entry name" value="DUF1617"/>
    <property type="match status" value="1"/>
</dbReference>
<dbReference type="OrthoDB" id="2200410at2"/>
<evidence type="ECO:0008006" key="3">
    <source>
        <dbReference type="Google" id="ProtNLM"/>
    </source>
</evidence>
<protein>
    <recommendedName>
        <fullName evidence="3">DUF1617 family protein</fullName>
    </recommendedName>
</protein>
<comment type="caution">
    <text evidence="1">The sequence shown here is derived from an EMBL/GenBank/DDBJ whole genome shotgun (WGS) entry which is preliminary data.</text>
</comment>
<organism evidence="1 2">
    <name type="scientific">Pseudolactococcus reticulitermitis</name>
    <dbReference type="NCBI Taxonomy" id="2025039"/>
    <lineage>
        <taxon>Bacteria</taxon>
        <taxon>Bacillati</taxon>
        <taxon>Bacillota</taxon>
        <taxon>Bacilli</taxon>
        <taxon>Lactobacillales</taxon>
        <taxon>Streptococcaceae</taxon>
        <taxon>Pseudolactococcus</taxon>
    </lineage>
</organism>
<dbReference type="RefSeq" id="WP_157905759.1">
    <property type="nucleotide sequence ID" value="NZ_BEDT01000001.1"/>
</dbReference>
<dbReference type="InterPro" id="IPR011675">
    <property type="entry name" value="DUF1617"/>
</dbReference>
<name>A0A224X5E2_9LACT</name>
<dbReference type="Proteomes" id="UP000218689">
    <property type="component" value="Unassembled WGS sequence"/>
</dbReference>
<evidence type="ECO:0000313" key="1">
    <source>
        <dbReference type="EMBL" id="GAX46760.1"/>
    </source>
</evidence>
<reference evidence="2" key="1">
    <citation type="submission" date="2017-08" db="EMBL/GenBank/DDBJ databases">
        <title>Draft genome sequence of Lactococcus sp. strain Rs-Y01, isolated from the gut of the lower termite Reticulitermes speratus.</title>
        <authorList>
            <person name="Ohkuma M."/>
            <person name="Yuki M."/>
        </authorList>
    </citation>
    <scope>NUCLEOTIDE SEQUENCE [LARGE SCALE GENOMIC DNA]</scope>
    <source>
        <strain evidence="2">Rs-Y01</strain>
    </source>
</reference>
<dbReference type="EMBL" id="BEDT01000001">
    <property type="protein sequence ID" value="GAX46760.1"/>
    <property type="molecule type" value="Genomic_DNA"/>
</dbReference>